<evidence type="ECO:0000313" key="1">
    <source>
        <dbReference type="EMBL" id="VAW93706.1"/>
    </source>
</evidence>
<dbReference type="AlphaFoldDB" id="A0A3B1AM36"/>
<reference evidence="1" key="1">
    <citation type="submission" date="2018-06" db="EMBL/GenBank/DDBJ databases">
        <authorList>
            <person name="Zhirakovskaya E."/>
        </authorList>
    </citation>
    <scope>NUCLEOTIDE SEQUENCE</scope>
</reference>
<accession>A0A3B1AM36</accession>
<dbReference type="EMBL" id="UOFR01000021">
    <property type="protein sequence ID" value="VAW93706.1"/>
    <property type="molecule type" value="Genomic_DNA"/>
</dbReference>
<name>A0A3B1AM36_9ZZZZ</name>
<organism evidence="1">
    <name type="scientific">hydrothermal vent metagenome</name>
    <dbReference type="NCBI Taxonomy" id="652676"/>
    <lineage>
        <taxon>unclassified sequences</taxon>
        <taxon>metagenomes</taxon>
        <taxon>ecological metagenomes</taxon>
    </lineage>
</organism>
<gene>
    <name evidence="1" type="ORF">MNBD_GAMMA21-3054</name>
</gene>
<protein>
    <recommendedName>
        <fullName evidence="2">Prevent host death protein, Phd antitoxin</fullName>
    </recommendedName>
</protein>
<evidence type="ECO:0008006" key="2">
    <source>
        <dbReference type="Google" id="ProtNLM"/>
    </source>
</evidence>
<proteinExistence type="predicted"/>
<sequence>MSAVKSEVEALLKKLPDECTVEDVQYHLYVLDKVQHGIATAEEQGALSQDDVEKRLHKWTTE</sequence>